<proteinExistence type="predicted"/>
<dbReference type="InterPro" id="IPR005500">
    <property type="entry name" value="DUF309"/>
</dbReference>
<dbReference type="STRING" id="670487.Ocepr_1900"/>
<evidence type="ECO:0000313" key="3">
    <source>
        <dbReference type="Proteomes" id="UP000008722"/>
    </source>
</evidence>
<dbReference type="PANTHER" id="PTHR34796">
    <property type="entry name" value="EXPRESSED PROTEIN"/>
    <property type="match status" value="1"/>
</dbReference>
<dbReference type="HOGENOM" id="CLU_125317_2_0_0"/>
<reference evidence="3" key="1">
    <citation type="submission" date="2010-11" db="EMBL/GenBank/DDBJ databases">
        <title>The complete sequence of chromosome of Oceanithermus profundus DSM 14977.</title>
        <authorList>
            <consortium name="US DOE Joint Genome Institute (JGI-PGF)"/>
            <person name="Lucas S."/>
            <person name="Copeland A."/>
            <person name="Lapidus A."/>
            <person name="Bruce D."/>
            <person name="Goodwin L."/>
            <person name="Pitluck S."/>
            <person name="Kyrpides N."/>
            <person name="Mavromatis K."/>
            <person name="Pagani I."/>
            <person name="Ivanova N."/>
            <person name="Zhang X."/>
            <person name="Brettin T."/>
            <person name="Detter J.C."/>
            <person name="Tapia R."/>
            <person name="Han C."/>
            <person name="Land M."/>
            <person name="Hauser L."/>
            <person name="Markowitz V."/>
            <person name="Cheng J.-F."/>
            <person name="Hugenholtz P."/>
            <person name="Woyke T."/>
            <person name="Wu D."/>
            <person name="Tindall B."/>
            <person name="Faehnrich R."/>
            <person name="Brambilla E."/>
            <person name="Klenk H.-P."/>
            <person name="Eisen J.A."/>
        </authorList>
    </citation>
    <scope>NUCLEOTIDE SEQUENCE [LARGE SCALE GENOMIC DNA]</scope>
    <source>
        <strain evidence="3">DSM 14977 / NBRC 100410 / VKM B-2274 / 506</strain>
    </source>
</reference>
<name>E4U502_OCEP5</name>
<dbReference type="eggNOG" id="COG1547">
    <property type="taxonomic scope" value="Bacteria"/>
</dbReference>
<dbReference type="Gene3D" id="1.10.3450.10">
    <property type="entry name" value="TTHA0068-like"/>
    <property type="match status" value="1"/>
</dbReference>
<gene>
    <name evidence="2" type="ordered locus">Ocepr_1900</name>
</gene>
<dbReference type="EMBL" id="CP002361">
    <property type="protein sequence ID" value="ADR37352.1"/>
    <property type="molecule type" value="Genomic_DNA"/>
</dbReference>
<dbReference type="KEGG" id="opr:Ocepr_1900"/>
<sequence>MRQPNREALEQAGRLWREGAYWEVHEVLEPAWLAARGPERDFLHALILAAAAMEARRRGHERGARSNLAKAVRRWRALTPPDARLGAFLEGVGRALEGAPPPPWPLDEEADPALAEGPV</sequence>
<dbReference type="InterPro" id="IPR023203">
    <property type="entry name" value="TTHA0068_sf"/>
</dbReference>
<dbReference type="OrthoDB" id="32765at2"/>
<dbReference type="Pfam" id="PF03745">
    <property type="entry name" value="DUF309"/>
    <property type="match status" value="1"/>
</dbReference>
<protein>
    <recommendedName>
        <fullName evidence="4">DUF309 domain-containing protein</fullName>
    </recommendedName>
</protein>
<evidence type="ECO:0000313" key="2">
    <source>
        <dbReference type="EMBL" id="ADR37352.1"/>
    </source>
</evidence>
<evidence type="ECO:0008006" key="4">
    <source>
        <dbReference type="Google" id="ProtNLM"/>
    </source>
</evidence>
<keyword evidence="3" id="KW-1185">Reference proteome</keyword>
<accession>E4U502</accession>
<feature type="region of interest" description="Disordered" evidence="1">
    <location>
        <begin position="96"/>
        <end position="119"/>
    </location>
</feature>
<organism evidence="2 3">
    <name type="scientific">Oceanithermus profundus (strain DSM 14977 / NBRC 100410 / VKM B-2274 / 506)</name>
    <dbReference type="NCBI Taxonomy" id="670487"/>
    <lineage>
        <taxon>Bacteria</taxon>
        <taxon>Thermotogati</taxon>
        <taxon>Deinococcota</taxon>
        <taxon>Deinococci</taxon>
        <taxon>Thermales</taxon>
        <taxon>Thermaceae</taxon>
        <taxon>Oceanithermus</taxon>
    </lineage>
</organism>
<evidence type="ECO:0000256" key="1">
    <source>
        <dbReference type="SAM" id="MobiDB-lite"/>
    </source>
</evidence>
<dbReference type="RefSeq" id="WP_013458522.1">
    <property type="nucleotide sequence ID" value="NC_014761.1"/>
</dbReference>
<reference evidence="2 3" key="2">
    <citation type="journal article" date="2011" name="Stand. Genomic Sci.">
        <title>Complete genome sequence of Oceanithermus profundus type strain (506).</title>
        <authorList>
            <person name="Pati A."/>
            <person name="Zhang X."/>
            <person name="Lapidus A."/>
            <person name="Nolan M."/>
            <person name="Lucas S."/>
            <person name="Del Rio T.G."/>
            <person name="Tice H."/>
            <person name="Cheng J.F."/>
            <person name="Tapia R."/>
            <person name="Han C."/>
            <person name="Goodwin L."/>
            <person name="Pitluck S."/>
            <person name="Liolios K."/>
            <person name="Pagani I."/>
            <person name="Ivanova N."/>
            <person name="Mavromatis K."/>
            <person name="Chen A."/>
            <person name="Palaniappan K."/>
            <person name="Hauser L."/>
            <person name="Jeffries C.D."/>
            <person name="Brambilla E.M."/>
            <person name="Rohl A."/>
            <person name="Mwirichia R."/>
            <person name="Rohde M."/>
            <person name="Tindall B.J."/>
            <person name="Sikorski J."/>
            <person name="Wirth R."/>
            <person name="Goker M."/>
            <person name="Woyke T."/>
            <person name="Detter J.C."/>
            <person name="Bristow J."/>
            <person name="Eisen J.A."/>
            <person name="Markowitz V."/>
            <person name="Hugenholtz P."/>
            <person name="Kyrpides N.C."/>
            <person name="Klenk H.P."/>
            <person name="Land M."/>
        </authorList>
    </citation>
    <scope>NUCLEOTIDE SEQUENCE [LARGE SCALE GENOMIC DNA]</scope>
    <source>
        <strain evidence="3">DSM 14977 / NBRC 100410 / VKM B-2274 / 506</strain>
    </source>
</reference>
<dbReference type="PANTHER" id="PTHR34796:SF1">
    <property type="entry name" value="EXPRESSED PROTEIN"/>
    <property type="match status" value="1"/>
</dbReference>
<dbReference type="Proteomes" id="UP000008722">
    <property type="component" value="Chromosome"/>
</dbReference>
<dbReference type="SUPFAM" id="SSF140663">
    <property type="entry name" value="TTHA0068-like"/>
    <property type="match status" value="1"/>
</dbReference>
<dbReference type="AlphaFoldDB" id="E4U502"/>